<dbReference type="PANTHER" id="PTHR11403:SF2">
    <property type="entry name" value="CYTOCHROME BO(3) UBIQUINOL OXIDASE SUBUNIT 3"/>
    <property type="match status" value="1"/>
</dbReference>
<evidence type="ECO:0000313" key="20">
    <source>
        <dbReference type="EMBL" id="ANZ22806.1"/>
    </source>
</evidence>
<dbReference type="GO" id="GO:0004129">
    <property type="term" value="F:cytochrome-c oxidase activity"/>
    <property type="evidence" value="ECO:0007669"/>
    <property type="project" value="InterPro"/>
</dbReference>
<dbReference type="AlphaFoldDB" id="A0A1B2H9G3"/>
<dbReference type="Proteomes" id="UP000093070">
    <property type="component" value="Chromosome"/>
</dbReference>
<evidence type="ECO:0000256" key="8">
    <source>
        <dbReference type="ARBA" id="ARBA00022982"/>
    </source>
</evidence>
<dbReference type="PATRIC" id="fig|118101.4.peg.468"/>
<dbReference type="PANTHER" id="PTHR11403">
    <property type="entry name" value="CYTOCHROME C OXIDASE SUBUNIT III"/>
    <property type="match status" value="1"/>
</dbReference>
<dbReference type="OrthoDB" id="9810850at2"/>
<dbReference type="InterPro" id="IPR000298">
    <property type="entry name" value="Cyt_c_oxidase-like_su3"/>
</dbReference>
<feature type="transmembrane region" description="Helical" evidence="18">
    <location>
        <begin position="182"/>
        <end position="200"/>
    </location>
</feature>
<evidence type="ECO:0000256" key="18">
    <source>
        <dbReference type="SAM" id="Phobius"/>
    </source>
</evidence>
<evidence type="ECO:0000256" key="15">
    <source>
        <dbReference type="ARBA" id="ARBA00032189"/>
    </source>
</evidence>
<dbReference type="FunFam" id="1.20.120.80:FF:000001">
    <property type="entry name" value="Cytochrome (Ubi)quinol oxidase subunit III"/>
    <property type="match status" value="1"/>
</dbReference>
<evidence type="ECO:0000256" key="6">
    <source>
        <dbReference type="ARBA" id="ARBA00022475"/>
    </source>
</evidence>
<feature type="domain" description="Heme-copper oxidase subunit III family profile" evidence="19">
    <location>
        <begin position="1"/>
        <end position="203"/>
    </location>
</feature>
<evidence type="ECO:0000256" key="5">
    <source>
        <dbReference type="ARBA" id="ARBA00022448"/>
    </source>
</evidence>
<comment type="function">
    <text evidence="12">Cytochrome bo(3) ubiquinol terminal oxidase is the component of the aerobic respiratory chain of E.coli that predominates when cells are grown at high aeration. Has proton pump activity across the membrane in addition to electron transfer, pumping 2 protons/electron.</text>
</comment>
<evidence type="ECO:0000256" key="10">
    <source>
        <dbReference type="ARBA" id="ARBA00023002"/>
    </source>
</evidence>
<evidence type="ECO:0000256" key="17">
    <source>
        <dbReference type="RuleBase" id="RU003376"/>
    </source>
</evidence>
<keyword evidence="5" id="KW-0813">Transport</keyword>
<evidence type="ECO:0000256" key="2">
    <source>
        <dbReference type="ARBA" id="ARBA00010581"/>
    </source>
</evidence>
<evidence type="ECO:0000256" key="14">
    <source>
        <dbReference type="ARBA" id="ARBA00031884"/>
    </source>
</evidence>
<dbReference type="Gene3D" id="1.20.120.80">
    <property type="entry name" value="Cytochrome c oxidase, subunit III, four-helix bundle"/>
    <property type="match status" value="1"/>
</dbReference>
<keyword evidence="8" id="KW-0249">Electron transport</keyword>
<keyword evidence="9 18" id="KW-1133">Transmembrane helix</keyword>
<gene>
    <name evidence="20" type="ORF">ATN01_02330</name>
</gene>
<organism evidence="20 21">
    <name type="scientific">Buchnera aphidicola subsp. Diuraphis noxia</name>
    <dbReference type="NCBI Taxonomy" id="118101"/>
    <lineage>
        <taxon>Bacteria</taxon>
        <taxon>Pseudomonadati</taxon>
        <taxon>Pseudomonadota</taxon>
        <taxon>Gammaproteobacteria</taxon>
        <taxon>Enterobacterales</taxon>
        <taxon>Erwiniaceae</taxon>
        <taxon>Buchnera</taxon>
    </lineage>
</organism>
<comment type="subcellular location">
    <subcellularLocation>
        <location evidence="1 17">Cell membrane</location>
        <topology evidence="1 17">Multi-pass membrane protein</topology>
    </subcellularLocation>
</comment>
<dbReference type="NCBIfam" id="TIGR02842">
    <property type="entry name" value="CyoC"/>
    <property type="match status" value="1"/>
</dbReference>
<evidence type="ECO:0000256" key="12">
    <source>
        <dbReference type="ARBA" id="ARBA00025694"/>
    </source>
</evidence>
<dbReference type="GO" id="GO:0005886">
    <property type="term" value="C:plasma membrane"/>
    <property type="evidence" value="ECO:0007669"/>
    <property type="project" value="UniProtKB-SubCell"/>
</dbReference>
<dbReference type="InterPro" id="IPR024791">
    <property type="entry name" value="Cyt_c/ubiquinol_Oxase_su3"/>
</dbReference>
<evidence type="ECO:0000256" key="3">
    <source>
        <dbReference type="ARBA" id="ARBA00011700"/>
    </source>
</evidence>
<accession>A0A1B2H9G3</accession>
<evidence type="ECO:0000256" key="11">
    <source>
        <dbReference type="ARBA" id="ARBA00023136"/>
    </source>
</evidence>
<comment type="similarity">
    <text evidence="2 17">Belongs to the cytochrome c oxidase subunit 3 family.</text>
</comment>
<feature type="transmembrane region" description="Helical" evidence="18">
    <location>
        <begin position="29"/>
        <end position="50"/>
    </location>
</feature>
<evidence type="ECO:0000256" key="7">
    <source>
        <dbReference type="ARBA" id="ARBA00022692"/>
    </source>
</evidence>
<evidence type="ECO:0000256" key="16">
    <source>
        <dbReference type="ARBA" id="ARBA00032717"/>
    </source>
</evidence>
<evidence type="ECO:0000256" key="4">
    <source>
        <dbReference type="ARBA" id="ARBA00014687"/>
    </source>
</evidence>
<dbReference type="GO" id="GO:0009486">
    <property type="term" value="F:cytochrome bo3 ubiquinol oxidase activity"/>
    <property type="evidence" value="ECO:0007669"/>
    <property type="project" value="InterPro"/>
</dbReference>
<sequence length="204" mass="23655">MIKNKTNNLKLDEVSIEEKNRESNKLFGVWVYLLSDCIMFAVLFAIYAIISSNVPFKLLDNKVFNLSSIFLETLLLLFSSLSCGLVVTAMNKKNIQRIYLYLITTFLLGLLFLYIEIKEFYELSINNFSPDQNAFFSIFFTLIGTHGVHIFFGLILIISIMFQIKKLGLTNSICTRILCFNVFWHFLDIIWICIFTFVYLNGAI</sequence>
<evidence type="ECO:0000313" key="21">
    <source>
        <dbReference type="Proteomes" id="UP000093070"/>
    </source>
</evidence>
<dbReference type="InterPro" id="IPR035973">
    <property type="entry name" value="Cyt_c_oxidase_su3-like_sf"/>
</dbReference>
<proteinExistence type="inferred from homology"/>
<evidence type="ECO:0000256" key="9">
    <source>
        <dbReference type="ARBA" id="ARBA00022989"/>
    </source>
</evidence>
<dbReference type="Pfam" id="PF00510">
    <property type="entry name" value="COX3"/>
    <property type="match status" value="1"/>
</dbReference>
<keyword evidence="6" id="KW-1003">Cell membrane</keyword>
<name>A0A1B2H9G3_BUCDN</name>
<dbReference type="InterPro" id="IPR013833">
    <property type="entry name" value="Cyt_c_oxidase_su3_a-hlx"/>
</dbReference>
<feature type="transmembrane region" description="Helical" evidence="18">
    <location>
        <begin position="135"/>
        <end position="162"/>
    </location>
</feature>
<dbReference type="STRING" id="118101.ATN01_02330"/>
<dbReference type="RefSeq" id="WP_075433622.1">
    <property type="nucleotide sequence ID" value="NZ_CP013259.1"/>
</dbReference>
<dbReference type="GO" id="GO:0019646">
    <property type="term" value="P:aerobic electron transport chain"/>
    <property type="evidence" value="ECO:0007669"/>
    <property type="project" value="InterPro"/>
</dbReference>
<comment type="subunit">
    <text evidence="3">Heterooctamer of two A chains, two B chains, two C chains and two D chains.</text>
</comment>
<feature type="transmembrane region" description="Helical" evidence="18">
    <location>
        <begin position="70"/>
        <end position="91"/>
    </location>
</feature>
<keyword evidence="11 18" id="KW-0472">Membrane</keyword>
<evidence type="ECO:0000256" key="1">
    <source>
        <dbReference type="ARBA" id="ARBA00004651"/>
    </source>
</evidence>
<dbReference type="PROSITE" id="PS50253">
    <property type="entry name" value="COX3"/>
    <property type="match status" value="1"/>
</dbReference>
<dbReference type="InterPro" id="IPR014206">
    <property type="entry name" value="Cyt_c_ubiqinol_oxidase_su3"/>
</dbReference>
<dbReference type="SUPFAM" id="SSF81452">
    <property type="entry name" value="Cytochrome c oxidase subunit III-like"/>
    <property type="match status" value="1"/>
</dbReference>
<evidence type="ECO:0000256" key="13">
    <source>
        <dbReference type="ARBA" id="ARBA00030072"/>
    </source>
</evidence>
<reference evidence="20 21" key="1">
    <citation type="submission" date="2015-11" db="EMBL/GenBank/DDBJ databases">
        <title>The complete genome of Buchnera aphidicola from Diuraphis noxia biotype SAM.</title>
        <authorList>
            <person name="Burger N.F.V."/>
            <person name="Oberholster A.-M."/>
        </authorList>
    </citation>
    <scope>NUCLEOTIDE SEQUENCE [LARGE SCALE GENOMIC DNA]</scope>
    <source>
        <strain evidence="20">SAM</strain>
    </source>
</reference>
<feature type="transmembrane region" description="Helical" evidence="18">
    <location>
        <begin position="98"/>
        <end position="115"/>
    </location>
</feature>
<keyword evidence="10" id="KW-0560">Oxidoreductase</keyword>
<evidence type="ECO:0000259" key="19">
    <source>
        <dbReference type="PROSITE" id="PS50253"/>
    </source>
</evidence>
<keyword evidence="7 17" id="KW-0812">Transmembrane</keyword>
<dbReference type="EMBL" id="CP013259">
    <property type="protein sequence ID" value="ANZ22806.1"/>
    <property type="molecule type" value="Genomic_DNA"/>
</dbReference>
<protein>
    <recommendedName>
        <fullName evidence="4">Cytochrome bo(3) ubiquinol oxidase subunit 3</fullName>
    </recommendedName>
    <alternativeName>
        <fullName evidence="15">Cytochrome o ubiquinol oxidase subunit 3</fullName>
    </alternativeName>
    <alternativeName>
        <fullName evidence="13">Oxidase bo(3) subunit 3</fullName>
    </alternativeName>
    <alternativeName>
        <fullName evidence="16">Ubiquinol oxidase polypeptide III</fullName>
    </alternativeName>
    <alternativeName>
        <fullName evidence="14">Ubiquinol oxidase subunit 3</fullName>
    </alternativeName>
</protein>